<dbReference type="Pfam" id="PF05485">
    <property type="entry name" value="THAP"/>
    <property type="match status" value="1"/>
</dbReference>
<sequence>MAATSDNDEELLALSKMGKGSDQHCCVPNCNSNGRRHQVSFHRFQINLWIQAIRRDPGPLFNINAFTFVCSLHFTKEDFKWTPVRQTLKADAVPTVFSWKRDFTPRRPLFKHVTPDKKPKLQSENEMMDIISEEVNQEEDICTQESEEHLGDTRYD</sequence>
<dbReference type="EMBL" id="UYJE01003848">
    <property type="protein sequence ID" value="VDI22895.1"/>
    <property type="molecule type" value="Genomic_DNA"/>
</dbReference>
<dbReference type="PANTHER" id="PTHR46927:SF3">
    <property type="entry name" value="THAP-TYPE DOMAIN-CONTAINING PROTEIN"/>
    <property type="match status" value="1"/>
</dbReference>
<evidence type="ECO:0000256" key="1">
    <source>
        <dbReference type="ARBA" id="ARBA00022723"/>
    </source>
</evidence>
<dbReference type="AlphaFoldDB" id="A0A8B6DR04"/>
<feature type="domain" description="THAP-type" evidence="7">
    <location>
        <begin position="17"/>
        <end position="97"/>
    </location>
</feature>
<keyword evidence="4 5" id="KW-0238">DNA-binding</keyword>
<proteinExistence type="predicted"/>
<dbReference type="Proteomes" id="UP000596742">
    <property type="component" value="Unassembled WGS sequence"/>
</dbReference>
<dbReference type="SUPFAM" id="SSF57716">
    <property type="entry name" value="Glucocorticoid receptor-like (DNA-binding domain)"/>
    <property type="match status" value="1"/>
</dbReference>
<protein>
    <recommendedName>
        <fullName evidence="7">THAP-type domain-containing protein</fullName>
    </recommendedName>
</protein>
<evidence type="ECO:0000256" key="5">
    <source>
        <dbReference type="PROSITE-ProRule" id="PRU00309"/>
    </source>
</evidence>
<dbReference type="PANTHER" id="PTHR46927">
    <property type="entry name" value="AGAP005574-PA"/>
    <property type="match status" value="1"/>
</dbReference>
<keyword evidence="1" id="KW-0479">Metal-binding</keyword>
<dbReference type="GO" id="GO:0008270">
    <property type="term" value="F:zinc ion binding"/>
    <property type="evidence" value="ECO:0007669"/>
    <property type="project" value="UniProtKB-KW"/>
</dbReference>
<evidence type="ECO:0000313" key="8">
    <source>
        <dbReference type="EMBL" id="VDI22895.1"/>
    </source>
</evidence>
<dbReference type="SMART" id="SM00980">
    <property type="entry name" value="THAP"/>
    <property type="match status" value="1"/>
</dbReference>
<dbReference type="InterPro" id="IPR052224">
    <property type="entry name" value="THAP_domain_protein"/>
</dbReference>
<keyword evidence="3" id="KW-0862">Zinc</keyword>
<evidence type="ECO:0000256" key="6">
    <source>
        <dbReference type="SAM" id="MobiDB-lite"/>
    </source>
</evidence>
<organism evidence="8 9">
    <name type="scientific">Mytilus galloprovincialis</name>
    <name type="common">Mediterranean mussel</name>
    <dbReference type="NCBI Taxonomy" id="29158"/>
    <lineage>
        <taxon>Eukaryota</taxon>
        <taxon>Metazoa</taxon>
        <taxon>Spiralia</taxon>
        <taxon>Lophotrochozoa</taxon>
        <taxon>Mollusca</taxon>
        <taxon>Bivalvia</taxon>
        <taxon>Autobranchia</taxon>
        <taxon>Pteriomorphia</taxon>
        <taxon>Mytilida</taxon>
        <taxon>Mytiloidea</taxon>
        <taxon>Mytilidae</taxon>
        <taxon>Mytilinae</taxon>
        <taxon>Mytilus</taxon>
    </lineage>
</organism>
<evidence type="ECO:0000256" key="3">
    <source>
        <dbReference type="ARBA" id="ARBA00022833"/>
    </source>
</evidence>
<keyword evidence="9" id="KW-1185">Reference proteome</keyword>
<dbReference type="OrthoDB" id="6155486at2759"/>
<gene>
    <name evidence="8" type="ORF">MGAL_10B026978</name>
</gene>
<feature type="compositionally biased region" description="Basic and acidic residues" evidence="6">
    <location>
        <begin position="146"/>
        <end position="156"/>
    </location>
</feature>
<accession>A0A8B6DR04</accession>
<dbReference type="PROSITE" id="PS50950">
    <property type="entry name" value="ZF_THAP"/>
    <property type="match status" value="1"/>
</dbReference>
<dbReference type="GO" id="GO:0003677">
    <property type="term" value="F:DNA binding"/>
    <property type="evidence" value="ECO:0007669"/>
    <property type="project" value="UniProtKB-UniRule"/>
</dbReference>
<reference evidence="8" key="1">
    <citation type="submission" date="2018-11" db="EMBL/GenBank/DDBJ databases">
        <authorList>
            <person name="Alioto T."/>
            <person name="Alioto T."/>
        </authorList>
    </citation>
    <scope>NUCLEOTIDE SEQUENCE</scope>
</reference>
<name>A0A8B6DR04_MYTGA</name>
<dbReference type="InterPro" id="IPR006612">
    <property type="entry name" value="THAP_Znf"/>
</dbReference>
<evidence type="ECO:0000256" key="2">
    <source>
        <dbReference type="ARBA" id="ARBA00022771"/>
    </source>
</evidence>
<keyword evidence="2 5" id="KW-0863">Zinc-finger</keyword>
<evidence type="ECO:0000313" key="9">
    <source>
        <dbReference type="Proteomes" id="UP000596742"/>
    </source>
</evidence>
<feature type="region of interest" description="Disordered" evidence="6">
    <location>
        <begin position="135"/>
        <end position="156"/>
    </location>
</feature>
<evidence type="ECO:0000259" key="7">
    <source>
        <dbReference type="PROSITE" id="PS50950"/>
    </source>
</evidence>
<evidence type="ECO:0000256" key="4">
    <source>
        <dbReference type="ARBA" id="ARBA00023125"/>
    </source>
</evidence>
<comment type="caution">
    <text evidence="8">The sequence shown here is derived from an EMBL/GenBank/DDBJ whole genome shotgun (WGS) entry which is preliminary data.</text>
</comment>